<dbReference type="Gene3D" id="1.10.10.10">
    <property type="entry name" value="Winged helix-like DNA-binding domain superfamily/Winged helix DNA-binding domain"/>
    <property type="match status" value="1"/>
</dbReference>
<dbReference type="InterPro" id="IPR014756">
    <property type="entry name" value="Ig_E-set"/>
</dbReference>
<dbReference type="GO" id="GO:0005524">
    <property type="term" value="F:ATP binding"/>
    <property type="evidence" value="ECO:0007669"/>
    <property type="project" value="UniProtKB-KW"/>
</dbReference>
<organism evidence="6 7">
    <name type="scientific">Caenorhabditis tropicalis</name>
    <dbReference type="NCBI Taxonomy" id="1561998"/>
    <lineage>
        <taxon>Eukaryota</taxon>
        <taxon>Metazoa</taxon>
        <taxon>Ecdysozoa</taxon>
        <taxon>Nematoda</taxon>
        <taxon>Chromadorea</taxon>
        <taxon>Rhabditida</taxon>
        <taxon>Rhabditina</taxon>
        <taxon>Rhabditomorpha</taxon>
        <taxon>Rhabditoidea</taxon>
        <taxon>Rhabditidae</taxon>
        <taxon>Peloderinae</taxon>
        <taxon>Caenorhabditis</taxon>
    </lineage>
</organism>
<evidence type="ECO:0000256" key="3">
    <source>
        <dbReference type="ARBA" id="ARBA00022806"/>
    </source>
</evidence>
<proteinExistence type="predicted"/>
<dbReference type="Gene3D" id="3.40.50.300">
    <property type="entry name" value="P-loop containing nucleotide triphosphate hydrolases"/>
    <property type="match status" value="1"/>
</dbReference>
<reference evidence="7" key="1">
    <citation type="submission" date="2016-11" db="UniProtKB">
        <authorList>
            <consortium name="WormBaseParasite"/>
        </authorList>
    </citation>
    <scope>IDENTIFICATION</scope>
</reference>
<evidence type="ECO:0000256" key="1">
    <source>
        <dbReference type="ARBA" id="ARBA00022741"/>
    </source>
</evidence>
<dbReference type="GO" id="GO:0004386">
    <property type="term" value="F:helicase activity"/>
    <property type="evidence" value="ECO:0007669"/>
    <property type="project" value="UniProtKB-KW"/>
</dbReference>
<dbReference type="Proteomes" id="UP000095282">
    <property type="component" value="Unplaced"/>
</dbReference>
<dbReference type="InterPro" id="IPR036390">
    <property type="entry name" value="WH_DNA-bd_sf"/>
</dbReference>
<dbReference type="InterPro" id="IPR004179">
    <property type="entry name" value="Sec63-dom"/>
</dbReference>
<dbReference type="Gene3D" id="1.10.150.20">
    <property type="entry name" value="5' to 3' exonuclease, C-terminal subdomain"/>
    <property type="match status" value="1"/>
</dbReference>
<sequence>MDNVCYDEVIDFVKRGHQVLVFVHTRNGTAKLGEAFCARASVLGQMDLFLPKDKTSSKYVQADKAINKCRNRFQISPLFQRGFGIHHVGLCRQDRILMERCFAEGHISVLFCTTLVWRVNLPAHAVVIKGTDVFDAEKGVFTDLDVLDVQQIFGRAGLPQFENEGHGIIITTRDKIDKYLTMLVHQNPIESNFYTRLHDNLNAEVALGTVSTVDEGVKWLTYTYMYTRAVKNPVAYGIAYNAIERDPNLRDHFGNVIREAAMQLDQNEMIRFDLATECLNSTDLGRIASNFYVKYETIQLLNEAEKGVGLPVTFTAFMPDDMVIGLISMATEFANIKCREEEIGDLEELMSYGCMMNVRGGGLASVAGKVNVLLQSLISRTSTRNLALMSEQLYVQQNAGRLCRAMFEMVLKNRWSQAANAFLGIAKCVEKQMWMNQCPLRQFIQKIDIPITWIEKIERKKARESDLLELSPKVLGYLFSCDGDRLYTYLRYLPRMGVKARSKPNTCNMLQVIVTVTPAFIWNDTIHGKSGLQSFFLVLENLNENLIIHQERFGIGKKKVMRKKPQFIVFTIPIVDCQLTNNFRLRLASEYFVTEDVVVPLSLQNCILSKSSKVR</sequence>
<dbReference type="Pfam" id="PF02889">
    <property type="entry name" value="Sec63"/>
    <property type="match status" value="1"/>
</dbReference>
<accession>A0A1I7T7W5</accession>
<dbReference type="SMART" id="SM00973">
    <property type="entry name" value="Sec63"/>
    <property type="match status" value="1"/>
</dbReference>
<evidence type="ECO:0000313" key="7">
    <source>
        <dbReference type="WBParaSite" id="Csp11.Scaffold535.g3277.t1"/>
    </source>
</evidence>
<dbReference type="InterPro" id="IPR036388">
    <property type="entry name" value="WH-like_DNA-bd_sf"/>
</dbReference>
<feature type="domain" description="SEC63" evidence="5">
    <location>
        <begin position="281"/>
        <end position="603"/>
    </location>
</feature>
<keyword evidence="6" id="KW-1185">Reference proteome</keyword>
<dbReference type="InterPro" id="IPR057842">
    <property type="entry name" value="WH_MER3"/>
</dbReference>
<dbReference type="Gene3D" id="2.60.40.150">
    <property type="entry name" value="C2 domain"/>
    <property type="match status" value="1"/>
</dbReference>
<evidence type="ECO:0000259" key="5">
    <source>
        <dbReference type="SMART" id="SM00973"/>
    </source>
</evidence>
<dbReference type="SUPFAM" id="SSF52540">
    <property type="entry name" value="P-loop containing nucleoside triphosphate hydrolases"/>
    <property type="match status" value="1"/>
</dbReference>
<dbReference type="SUPFAM" id="SSF158702">
    <property type="entry name" value="Sec63 N-terminal domain-like"/>
    <property type="match status" value="1"/>
</dbReference>
<evidence type="ECO:0000256" key="2">
    <source>
        <dbReference type="ARBA" id="ARBA00022801"/>
    </source>
</evidence>
<evidence type="ECO:0000313" key="6">
    <source>
        <dbReference type="Proteomes" id="UP000095282"/>
    </source>
</evidence>
<dbReference type="WBParaSite" id="Csp11.Scaffold535.g3277.t1">
    <property type="protein sequence ID" value="Csp11.Scaffold535.g3277.t1"/>
    <property type="gene ID" value="Csp11.Scaffold535.g3277"/>
</dbReference>
<dbReference type="InterPro" id="IPR050474">
    <property type="entry name" value="Hel308_SKI2-like"/>
</dbReference>
<dbReference type="AlphaFoldDB" id="A0A1I7T7W5"/>
<dbReference type="SUPFAM" id="SSF81296">
    <property type="entry name" value="E set domains"/>
    <property type="match status" value="1"/>
</dbReference>
<keyword evidence="2" id="KW-0378">Hydrolase</keyword>
<dbReference type="eggNOG" id="KOG0952">
    <property type="taxonomic scope" value="Eukaryota"/>
</dbReference>
<keyword evidence="3" id="KW-0347">Helicase</keyword>
<dbReference type="InterPro" id="IPR035892">
    <property type="entry name" value="C2_domain_sf"/>
</dbReference>
<keyword evidence="4" id="KW-0067">ATP-binding</keyword>
<dbReference type="SUPFAM" id="SSF46785">
    <property type="entry name" value="Winged helix' DNA-binding domain"/>
    <property type="match status" value="1"/>
</dbReference>
<protein>
    <submittedName>
        <fullName evidence="7">SEC63 domain-containing protein</fullName>
    </submittedName>
</protein>
<name>A0A1I7T7W5_9PELO</name>
<dbReference type="InterPro" id="IPR027417">
    <property type="entry name" value="P-loop_NTPase"/>
</dbReference>
<dbReference type="Gene3D" id="1.10.3380.10">
    <property type="entry name" value="Sec63 N-terminal domain-like domain"/>
    <property type="match status" value="1"/>
</dbReference>
<dbReference type="PANTHER" id="PTHR47961">
    <property type="entry name" value="DNA POLYMERASE THETA, PUTATIVE (AFU_ORTHOLOGUE AFUA_1G05260)-RELATED"/>
    <property type="match status" value="1"/>
</dbReference>
<dbReference type="GO" id="GO:0016787">
    <property type="term" value="F:hydrolase activity"/>
    <property type="evidence" value="ECO:0007669"/>
    <property type="project" value="UniProtKB-KW"/>
</dbReference>
<dbReference type="FunFam" id="1.10.10.10:FF:000024">
    <property type="entry name" value="U5 small nuclear ribonucleoprotein helicase"/>
    <property type="match status" value="1"/>
</dbReference>
<evidence type="ECO:0000256" key="4">
    <source>
        <dbReference type="ARBA" id="ARBA00022840"/>
    </source>
</evidence>
<dbReference type="Pfam" id="PF23445">
    <property type="entry name" value="WHD_SNRNP200"/>
    <property type="match status" value="1"/>
</dbReference>
<dbReference type="STRING" id="1561998.A0A1I7T7W5"/>
<keyword evidence="1" id="KW-0547">Nucleotide-binding</keyword>
<dbReference type="PANTHER" id="PTHR47961:SF13">
    <property type="entry name" value="ACTIVATING SIGNAL COINTEGRATOR 1 COMPLEX SUBUNIT 3"/>
    <property type="match status" value="1"/>
</dbReference>
<dbReference type="FunFam" id="1.10.3380.10:FF:000001">
    <property type="entry name" value="U5 small nuclear ribonucleoprotein helicase"/>
    <property type="match status" value="1"/>
</dbReference>